<evidence type="ECO:0000313" key="2">
    <source>
        <dbReference type="EMBL" id="CZS93275.1"/>
    </source>
</evidence>
<feature type="region of interest" description="Disordered" evidence="1">
    <location>
        <begin position="1"/>
        <end position="24"/>
    </location>
</feature>
<dbReference type="OrthoDB" id="498286at2759"/>
<organism evidence="2 3">
    <name type="scientific">Rhynchosporium agropyri</name>
    <dbReference type="NCBI Taxonomy" id="914238"/>
    <lineage>
        <taxon>Eukaryota</taxon>
        <taxon>Fungi</taxon>
        <taxon>Dikarya</taxon>
        <taxon>Ascomycota</taxon>
        <taxon>Pezizomycotina</taxon>
        <taxon>Leotiomycetes</taxon>
        <taxon>Helotiales</taxon>
        <taxon>Ploettnerulaceae</taxon>
        <taxon>Rhynchosporium</taxon>
    </lineage>
</organism>
<dbReference type="Pfam" id="PF12239">
    <property type="entry name" value="DUF3605"/>
    <property type="match status" value="1"/>
</dbReference>
<dbReference type="GO" id="GO:0005737">
    <property type="term" value="C:cytoplasm"/>
    <property type="evidence" value="ECO:0007669"/>
    <property type="project" value="TreeGrafter"/>
</dbReference>
<keyword evidence="3" id="KW-1185">Reference proteome</keyword>
<dbReference type="AlphaFoldDB" id="A0A1E1K5B0"/>
<evidence type="ECO:0008006" key="4">
    <source>
        <dbReference type="Google" id="ProtNLM"/>
    </source>
</evidence>
<dbReference type="InterPro" id="IPR022036">
    <property type="entry name" value="DUF3605"/>
</dbReference>
<dbReference type="PANTHER" id="PTHR35020">
    <property type="entry name" value="N-ACETYLGLUCOSAMINE-INDUCED PROTEIN 1"/>
    <property type="match status" value="1"/>
</dbReference>
<evidence type="ECO:0000256" key="1">
    <source>
        <dbReference type="SAM" id="MobiDB-lite"/>
    </source>
</evidence>
<gene>
    <name evidence="2" type="ORF">RAG0_03639</name>
</gene>
<dbReference type="GO" id="GO:0006044">
    <property type="term" value="P:N-acetylglucosamine metabolic process"/>
    <property type="evidence" value="ECO:0007669"/>
    <property type="project" value="TreeGrafter"/>
</dbReference>
<accession>A0A1E1K5B0</accession>
<dbReference type="Proteomes" id="UP000178912">
    <property type="component" value="Unassembled WGS sequence"/>
</dbReference>
<dbReference type="PANTHER" id="PTHR35020:SF2">
    <property type="entry name" value="N-ACETYLGLUCOSAMINE-INDUCED PROTEIN 1"/>
    <property type="match status" value="1"/>
</dbReference>
<sequence length="224" mass="25565">MGENDQTQGCEKVGSEEEDHPFPLTDVDRWVLSQTDEEFHLHDWDELKEIIATNKLETLKRKPSALQKYISWTSATKAEYGSMSAYILQNRLPSSWGQPPFSPISTSPFSSPSDYSILLNDWPYGLADDITHIVVWSKTLIPVDEKTGDVTEESRGIIEEFVKRVFGQRLAEEGGGAIERVVWFKNWVSLQSVRTLEHVHVLVRGASKEDLKFWTGEPGRLEER</sequence>
<dbReference type="EMBL" id="FJUX01000015">
    <property type="protein sequence ID" value="CZS93275.1"/>
    <property type="molecule type" value="Genomic_DNA"/>
</dbReference>
<protein>
    <recommendedName>
        <fullName evidence="4">N-acetylglucosamine-induced protein 1</fullName>
    </recommendedName>
</protein>
<name>A0A1E1K5B0_9HELO</name>
<reference evidence="3" key="1">
    <citation type="submission" date="2016-03" db="EMBL/GenBank/DDBJ databases">
        <authorList>
            <person name="Guldener U."/>
        </authorList>
    </citation>
    <scope>NUCLEOTIDE SEQUENCE [LARGE SCALE GENOMIC DNA]</scope>
    <source>
        <strain evidence="3">04CH-RAC-A.6.1</strain>
    </source>
</reference>
<evidence type="ECO:0000313" key="3">
    <source>
        <dbReference type="Proteomes" id="UP000178912"/>
    </source>
</evidence>
<proteinExistence type="predicted"/>